<dbReference type="EMBL" id="LMZQ01000002">
    <property type="protein sequence ID" value="KRT17532.1"/>
    <property type="molecule type" value="Genomic_DNA"/>
</dbReference>
<dbReference type="STRING" id="687842.ASU31_03035"/>
<gene>
    <name evidence="1" type="ORF">ASU31_03035</name>
</gene>
<accession>A0A0T5VUI2</accession>
<evidence type="ECO:0000313" key="1">
    <source>
        <dbReference type="EMBL" id="KRT17532.1"/>
    </source>
</evidence>
<evidence type="ECO:0000313" key="2">
    <source>
        <dbReference type="Proteomes" id="UP000051950"/>
    </source>
</evidence>
<proteinExistence type="predicted"/>
<protein>
    <submittedName>
        <fullName evidence="1">Uncharacterized protein</fullName>
    </submittedName>
</protein>
<dbReference type="Proteomes" id="UP000051950">
    <property type="component" value="Unassembled WGS sequence"/>
</dbReference>
<keyword evidence="2" id="KW-1185">Reference proteome</keyword>
<reference evidence="1 2" key="1">
    <citation type="submission" date="2015-11" db="EMBL/GenBank/DDBJ databases">
        <title>Sequence of Pedobacter ginsenosidimutans.</title>
        <authorList>
            <person name="Carson E."/>
            <person name="Keyser V."/>
            <person name="Newman J."/>
            <person name="Miller J."/>
        </authorList>
    </citation>
    <scope>NUCLEOTIDE SEQUENCE [LARGE SCALE GENOMIC DNA]</scope>
    <source>
        <strain evidence="1 2">KACC 14530</strain>
    </source>
</reference>
<comment type="caution">
    <text evidence="1">The sequence shown here is derived from an EMBL/GenBank/DDBJ whole genome shotgun (WGS) entry which is preliminary data.</text>
</comment>
<sequence>MPKQKLTNCITDNYEMLNIIFVLKNVNIILIKGDFTYFLILNPSFQTRNLGAKCNLGSTISYKIYKN</sequence>
<name>A0A0T5VUI2_9SPHI</name>
<dbReference type="AlphaFoldDB" id="A0A0T5VUI2"/>
<organism evidence="1 2">
    <name type="scientific">Pedobacter ginsenosidimutans</name>
    <dbReference type="NCBI Taxonomy" id="687842"/>
    <lineage>
        <taxon>Bacteria</taxon>
        <taxon>Pseudomonadati</taxon>
        <taxon>Bacteroidota</taxon>
        <taxon>Sphingobacteriia</taxon>
        <taxon>Sphingobacteriales</taxon>
        <taxon>Sphingobacteriaceae</taxon>
        <taxon>Pedobacter</taxon>
    </lineage>
</organism>